<keyword evidence="2" id="KW-1185">Reference proteome</keyword>
<proteinExistence type="predicted"/>
<dbReference type="STRING" id="1679444.PYTT_1999"/>
<dbReference type="Proteomes" id="UP000176204">
    <property type="component" value="Chromosome I"/>
</dbReference>
<accession>A0A1C7PG21</accession>
<dbReference type="AlphaFoldDB" id="A0A1C7PG21"/>
<dbReference type="RefSeq" id="WP_067775765.1">
    <property type="nucleotide sequence ID" value="NZ_JACVVN010000012.1"/>
</dbReference>
<organism evidence="1 2">
    <name type="scientific">Akkermansia glycaniphila</name>
    <dbReference type="NCBI Taxonomy" id="1679444"/>
    <lineage>
        <taxon>Bacteria</taxon>
        <taxon>Pseudomonadati</taxon>
        <taxon>Verrucomicrobiota</taxon>
        <taxon>Verrucomicrobiia</taxon>
        <taxon>Verrucomicrobiales</taxon>
        <taxon>Akkermansiaceae</taxon>
        <taxon>Akkermansia</taxon>
    </lineage>
</organism>
<reference evidence="2" key="1">
    <citation type="submission" date="2016-09" db="EMBL/GenBank/DDBJ databases">
        <authorList>
            <person name="Koehorst J."/>
        </authorList>
    </citation>
    <scope>NUCLEOTIDE SEQUENCE [LARGE SCALE GENOMIC DNA]</scope>
</reference>
<evidence type="ECO:0000313" key="1">
    <source>
        <dbReference type="EMBL" id="SEH94942.1"/>
    </source>
</evidence>
<protein>
    <submittedName>
        <fullName evidence="1">Uncharacterized protein</fullName>
    </submittedName>
</protein>
<gene>
    <name evidence="1" type="ORF">PYTT_1999</name>
</gene>
<dbReference type="KEGG" id="agl:PYTT_1999"/>
<sequence>MKKIYLGTCDASHEISQSIASFGVERVFVVGDDIVIDTAVPVERITYAQSIEYRYYYSWLQSIGPTSLLVWNNAMRTVNRYDLHYNCIRKYMQQAGHRLIFERLPIRKSREDFMILWDMMQNNPYLREPYDEVSFSGIEIAMRDVSVSVEEVPVELTDEELDQYAAEKERIIAGVKKDTNVVPRRLLKFCEALAARHADGKFDSKRIIKPSMRVTVTQTGVDAYYMGEIASYIQELKHVLEKIPSEH</sequence>
<dbReference type="EMBL" id="LT629973">
    <property type="protein sequence ID" value="SEH94942.1"/>
    <property type="molecule type" value="Genomic_DNA"/>
</dbReference>
<name>A0A1C7PG21_9BACT</name>
<evidence type="ECO:0000313" key="2">
    <source>
        <dbReference type="Proteomes" id="UP000176204"/>
    </source>
</evidence>